<evidence type="ECO:0000256" key="2">
    <source>
        <dbReference type="SAM" id="Phobius"/>
    </source>
</evidence>
<evidence type="ECO:0000313" key="3">
    <source>
        <dbReference type="EMBL" id="KPV52124.1"/>
    </source>
</evidence>
<feature type="transmembrane region" description="Helical" evidence="2">
    <location>
        <begin position="253"/>
        <end position="276"/>
    </location>
</feature>
<keyword evidence="2" id="KW-0472">Membrane</keyword>
<dbReference type="AlphaFoldDB" id="A0A0P9CZW1"/>
<keyword evidence="2" id="KW-0812">Transmembrane</keyword>
<name>A0A0P9CZW1_9CHLR</name>
<proteinExistence type="predicted"/>
<comment type="caution">
    <text evidence="3">The sequence shown here is derived from an EMBL/GenBank/DDBJ whole genome shotgun (WGS) entry which is preliminary data.</text>
</comment>
<organism evidence="3 4">
    <name type="scientific">Kouleothrix aurantiaca</name>
    <dbReference type="NCBI Taxonomy" id="186479"/>
    <lineage>
        <taxon>Bacteria</taxon>
        <taxon>Bacillati</taxon>
        <taxon>Chloroflexota</taxon>
        <taxon>Chloroflexia</taxon>
        <taxon>Chloroflexales</taxon>
        <taxon>Roseiflexineae</taxon>
        <taxon>Roseiflexaceae</taxon>
        <taxon>Kouleothrix</taxon>
    </lineage>
</organism>
<protein>
    <submittedName>
        <fullName evidence="3">Uncharacterized protein</fullName>
    </submittedName>
</protein>
<accession>A0A0P9CZW1</accession>
<dbReference type="EMBL" id="LJCR01000651">
    <property type="protein sequence ID" value="KPV52124.1"/>
    <property type="molecule type" value="Genomic_DNA"/>
</dbReference>
<keyword evidence="2" id="KW-1133">Transmembrane helix</keyword>
<dbReference type="Proteomes" id="UP000050509">
    <property type="component" value="Unassembled WGS sequence"/>
</dbReference>
<reference evidence="3 4" key="1">
    <citation type="submission" date="2015-09" db="EMBL/GenBank/DDBJ databases">
        <title>Draft genome sequence of Kouleothrix aurantiaca JCM 19913.</title>
        <authorList>
            <person name="Hemp J."/>
        </authorList>
    </citation>
    <scope>NUCLEOTIDE SEQUENCE [LARGE SCALE GENOMIC DNA]</scope>
    <source>
        <strain evidence="3 4">COM-B</strain>
    </source>
</reference>
<evidence type="ECO:0000256" key="1">
    <source>
        <dbReference type="SAM" id="MobiDB-lite"/>
    </source>
</evidence>
<feature type="region of interest" description="Disordered" evidence="1">
    <location>
        <begin position="40"/>
        <end position="80"/>
    </location>
</feature>
<gene>
    <name evidence="3" type="ORF">SE17_17330</name>
</gene>
<evidence type="ECO:0000313" key="4">
    <source>
        <dbReference type="Proteomes" id="UP000050509"/>
    </source>
</evidence>
<sequence length="601" mass="63584">MPDPAPPPSAAEPPRPLQIPLTPDEWAQLSQADRLKLEAAIAARAKQQENAQRMDEQGSAQQPAAPAPPPAAPGDSADESLVYGGQETVRVETVIYRAFVELDDGLARAIPAGVQLAPSSMNAVVRRLQRRALLADAREDARDQRALTDAQALRAPTGRLEVIQQDPLPALPPPAAPVHQVVQEAIREADPVVPQPRSAISLDDLQRQPDRFVAVGPDHPRVQRLLAARRADAAPAEIAPAGSAAADVTRQRWTLVGCFNALLVYGAIFLFIVFLLSHIPFTAPYITQGSAWLKAHTIDAVLTRFGFGMPKVVPVEVGDPDEFTFKRAPSITCTQFASAMAGTPVAPESVSACEAIARAGYEPAILAAMAKMAMQNTSPESQKQWQPAPLGNYNPFSMSSTDGKPSVYGSYTEAFGAFVGALDTTYAEQSITNLASFIPLVCPKETCDAAVFLKNTEEAVRAVRALPDPAGILPSGATPAPDALAPGNSPLAVQESGPLRLTITAVTVEDDGSGGKHTLVHGSITNISGDKTIDVPVSAFSFFADSDTGGTWYTPKGEEKATLKPGQSTTINLAVPVPGDKALRLSVVVSPDVNVQLDLRK</sequence>
<keyword evidence="4" id="KW-1185">Reference proteome</keyword>
<feature type="compositionally biased region" description="Pro residues" evidence="1">
    <location>
        <begin position="1"/>
        <end position="17"/>
    </location>
</feature>
<feature type="region of interest" description="Disordered" evidence="1">
    <location>
        <begin position="1"/>
        <end position="25"/>
    </location>
</feature>